<dbReference type="InterPro" id="IPR007284">
    <property type="entry name" value="Ground-like_dom"/>
</dbReference>
<name>A0AA39LVW6_9BILA</name>
<dbReference type="AlphaFoldDB" id="A0AA39LVW6"/>
<proteinExistence type="predicted"/>
<dbReference type="Proteomes" id="UP001175271">
    <property type="component" value="Unassembled WGS sequence"/>
</dbReference>
<feature type="domain" description="Ground-like" evidence="3">
    <location>
        <begin position="327"/>
        <end position="396"/>
    </location>
</feature>
<dbReference type="PROSITE" id="PS51257">
    <property type="entry name" value="PROKAR_LIPOPROTEIN"/>
    <property type="match status" value="1"/>
</dbReference>
<feature type="compositionally biased region" description="Low complexity" evidence="1">
    <location>
        <begin position="214"/>
        <end position="245"/>
    </location>
</feature>
<feature type="signal peptide" evidence="2">
    <location>
        <begin position="1"/>
        <end position="21"/>
    </location>
</feature>
<sequence length="399" mass="40453">MSFRMRSVVLLSALYFASGSAFFFPSLGGGAAGCNCQTQPACPPAPVCSPAPAPVCPPPPSCGAPCSGGSCGGGPSYSGPVSSGCSGAGCGGEAVYAPSSGCSGPSCGGGSSSGCSGASCGGGQSYAASASGGCSGGACGGASVVSGCSGAGCGGGAVYQAPAVSYVPQQQFQALPVQQPVLNQQQQPAPVPIAPIPVTNYASVPAPAAVYQQQAQPVPAPQPTYQQPQPVAQQTYQQQPQQVPVEKNPVSVEPSPLRSEGYTSSGEQYVQPEQANHAAAGDRLQEVVDEDVAPSSVAEASAEANETLSHEVAEPIPISELKLTEDALCNNEELRKLMLDNIEENLNTSKRLIQVAAETAFGGRFDVICSNQDFSYITNTLLFCQETKGDVSCYTYRQL</sequence>
<evidence type="ECO:0000256" key="1">
    <source>
        <dbReference type="SAM" id="MobiDB-lite"/>
    </source>
</evidence>
<dbReference type="EMBL" id="JAUCMV010000003">
    <property type="protein sequence ID" value="KAK0411244.1"/>
    <property type="molecule type" value="Genomic_DNA"/>
</dbReference>
<dbReference type="Pfam" id="PF04155">
    <property type="entry name" value="Ground-like"/>
    <property type="match status" value="1"/>
</dbReference>
<keyword evidence="2" id="KW-0732">Signal</keyword>
<gene>
    <name evidence="4" type="ORF">QR680_005558</name>
</gene>
<feature type="chain" id="PRO_5041353439" description="Ground-like domain-containing protein" evidence="2">
    <location>
        <begin position="22"/>
        <end position="399"/>
    </location>
</feature>
<comment type="caution">
    <text evidence="4">The sequence shown here is derived from an EMBL/GenBank/DDBJ whole genome shotgun (WGS) entry which is preliminary data.</text>
</comment>
<evidence type="ECO:0000313" key="5">
    <source>
        <dbReference type="Proteomes" id="UP001175271"/>
    </source>
</evidence>
<protein>
    <recommendedName>
        <fullName evidence="3">Ground-like domain-containing protein</fullName>
    </recommendedName>
</protein>
<evidence type="ECO:0000259" key="3">
    <source>
        <dbReference type="Pfam" id="PF04155"/>
    </source>
</evidence>
<accession>A0AA39LVW6</accession>
<keyword evidence="5" id="KW-1185">Reference proteome</keyword>
<evidence type="ECO:0000256" key="2">
    <source>
        <dbReference type="SAM" id="SignalP"/>
    </source>
</evidence>
<evidence type="ECO:0000313" key="4">
    <source>
        <dbReference type="EMBL" id="KAK0411244.1"/>
    </source>
</evidence>
<organism evidence="4 5">
    <name type="scientific">Steinernema hermaphroditum</name>
    <dbReference type="NCBI Taxonomy" id="289476"/>
    <lineage>
        <taxon>Eukaryota</taxon>
        <taxon>Metazoa</taxon>
        <taxon>Ecdysozoa</taxon>
        <taxon>Nematoda</taxon>
        <taxon>Chromadorea</taxon>
        <taxon>Rhabditida</taxon>
        <taxon>Tylenchina</taxon>
        <taxon>Panagrolaimomorpha</taxon>
        <taxon>Strongyloidoidea</taxon>
        <taxon>Steinernematidae</taxon>
        <taxon>Steinernema</taxon>
    </lineage>
</organism>
<reference evidence="4" key="1">
    <citation type="submission" date="2023-06" db="EMBL/GenBank/DDBJ databases">
        <title>Genomic analysis of the entomopathogenic nematode Steinernema hermaphroditum.</title>
        <authorList>
            <person name="Schwarz E.M."/>
            <person name="Heppert J.K."/>
            <person name="Baniya A."/>
            <person name="Schwartz H.T."/>
            <person name="Tan C.-H."/>
            <person name="Antoshechkin I."/>
            <person name="Sternberg P.W."/>
            <person name="Goodrich-Blair H."/>
            <person name="Dillman A.R."/>
        </authorList>
    </citation>
    <scope>NUCLEOTIDE SEQUENCE</scope>
    <source>
        <strain evidence="4">PS9179</strain>
        <tissue evidence="4">Whole animal</tissue>
    </source>
</reference>
<feature type="region of interest" description="Disordered" evidence="1">
    <location>
        <begin position="214"/>
        <end position="266"/>
    </location>
</feature>